<feature type="chain" id="PRO_5046706260" evidence="2">
    <location>
        <begin position="27"/>
        <end position="334"/>
    </location>
</feature>
<feature type="signal peptide" evidence="2">
    <location>
        <begin position="1"/>
        <end position="26"/>
    </location>
</feature>
<dbReference type="PROSITE" id="PS51257">
    <property type="entry name" value="PROKAR_LIPOPROTEIN"/>
    <property type="match status" value="1"/>
</dbReference>
<dbReference type="InterPro" id="IPR005948">
    <property type="entry name" value="ThiB-like"/>
</dbReference>
<dbReference type="PANTHER" id="PTHR30006:SF2">
    <property type="entry name" value="ABC TRANSPORTER SUBSTRATE-BINDING PROTEIN"/>
    <property type="match status" value="1"/>
</dbReference>
<evidence type="ECO:0000256" key="2">
    <source>
        <dbReference type="SAM" id="SignalP"/>
    </source>
</evidence>
<organism evidence="3 4">
    <name type="scientific">Trueperella bonasi</name>
    <dbReference type="NCBI Taxonomy" id="312286"/>
    <lineage>
        <taxon>Bacteria</taxon>
        <taxon>Bacillati</taxon>
        <taxon>Actinomycetota</taxon>
        <taxon>Actinomycetes</taxon>
        <taxon>Actinomycetales</taxon>
        <taxon>Actinomycetaceae</taxon>
        <taxon>Trueperella</taxon>
    </lineage>
</organism>
<dbReference type="EMBL" id="JAUSQX010000001">
    <property type="protein sequence ID" value="MDP9806514.1"/>
    <property type="molecule type" value="Genomic_DNA"/>
</dbReference>
<dbReference type="Proteomes" id="UP001243212">
    <property type="component" value="Unassembled WGS sequence"/>
</dbReference>
<protein>
    <submittedName>
        <fullName evidence="3">Thiamine transport system substrate-binding protein</fullName>
    </submittedName>
</protein>
<name>A0ABT9NGI2_9ACTO</name>
<dbReference type="Pfam" id="PF13343">
    <property type="entry name" value="SBP_bac_6"/>
    <property type="match status" value="1"/>
</dbReference>
<keyword evidence="4" id="KW-1185">Reference proteome</keyword>
<dbReference type="PANTHER" id="PTHR30006">
    <property type="entry name" value="THIAMINE-BINDING PERIPLASMIC PROTEIN-RELATED"/>
    <property type="match status" value="1"/>
</dbReference>
<evidence type="ECO:0000313" key="4">
    <source>
        <dbReference type="Proteomes" id="UP001243212"/>
    </source>
</evidence>
<reference evidence="3 4" key="1">
    <citation type="submission" date="2023-07" db="EMBL/GenBank/DDBJ databases">
        <title>Sequencing the genomes of 1000 actinobacteria strains.</title>
        <authorList>
            <person name="Klenk H.-P."/>
        </authorList>
    </citation>
    <scope>NUCLEOTIDE SEQUENCE [LARGE SCALE GENOMIC DNA]</scope>
    <source>
        <strain evidence="3 4">DSM 17163</strain>
    </source>
</reference>
<dbReference type="RefSeq" id="WP_307682732.1">
    <property type="nucleotide sequence ID" value="NZ_JAUSQX010000001.1"/>
</dbReference>
<comment type="caution">
    <text evidence="3">The sequence shown here is derived from an EMBL/GenBank/DDBJ whole genome shotgun (WGS) entry which is preliminary data.</text>
</comment>
<evidence type="ECO:0000256" key="1">
    <source>
        <dbReference type="ARBA" id="ARBA00022729"/>
    </source>
</evidence>
<dbReference type="NCBIfam" id="TIGR01254">
    <property type="entry name" value="sfuA"/>
    <property type="match status" value="1"/>
</dbReference>
<evidence type="ECO:0000313" key="3">
    <source>
        <dbReference type="EMBL" id="MDP9806514.1"/>
    </source>
</evidence>
<sequence length="334" mass="36352">MKATRLLTRVFTVLLLGALGSCSAIGRSSTGETVTLLTHDSFVISDEARAAFEKQSGLTLQITSPGDTGMVLNQLILNKANPTADAVFGVDTLSAGRVIDEGIIENYIPENDPDAALRIDGLTAVDRGDVCVNVDTAYFEKRNLALPDSFKDLTNPEYEGLLVVTNPVLSSPGFAFLAATAVEMENWQEYWQALLDNETKVVDSWSTAFYTDFSISDGDYPLVLSYASSPAAGGGAFDIIEGTCIRQVEYAGVVAGAPNPEGARMLIDFMVGEEFQSEIPETMFMYPVADVPLPQEWVAYAQQPDDSIVLDPALVATHRQTWQDEWTRLFEAHN</sequence>
<dbReference type="Gene3D" id="3.40.190.10">
    <property type="entry name" value="Periplasmic binding protein-like II"/>
    <property type="match status" value="2"/>
</dbReference>
<dbReference type="SUPFAM" id="SSF53850">
    <property type="entry name" value="Periplasmic binding protein-like II"/>
    <property type="match status" value="1"/>
</dbReference>
<gene>
    <name evidence="3" type="ORF">J2S70_001096</name>
</gene>
<accession>A0ABT9NGI2</accession>
<proteinExistence type="predicted"/>
<keyword evidence="1 2" id="KW-0732">Signal</keyword>